<sequence length="242" mass="28095">MSNIIYSELLKLKKTYIIPIVFICGTLMTIFMFLARLITEHDMSFEKFAYNIEQINFLMLYAVVFSTIAAYIFSREFTDMTANILYTYPISRLRIFMSKLITLYIIIFFTYAIETISIPLSYYFLNGIFPQGSLVMKDIKANTCSLFFQILLMPIPVLVGNISRNLIVPSSYGILSFILSSLLMHNDLGNLKYIPLTSPYLSSAYFYNLKYIKLNYIIICSILCFILFLSTAMYQFCKDEIN</sequence>
<comment type="caution">
    <text evidence="2">The sequence shown here is derived from an EMBL/GenBank/DDBJ whole genome shotgun (WGS) entry which is preliminary data.</text>
</comment>
<dbReference type="Pfam" id="PF12730">
    <property type="entry name" value="ABC2_membrane_4"/>
    <property type="match status" value="1"/>
</dbReference>
<name>A0ABW8SUP8_9CLOT</name>
<feature type="transmembrane region" description="Helical" evidence="1">
    <location>
        <begin position="55"/>
        <end position="73"/>
    </location>
</feature>
<reference evidence="2 3" key="1">
    <citation type="submission" date="2024-11" db="EMBL/GenBank/DDBJ databases">
        <authorList>
            <person name="Heng Y.C."/>
            <person name="Lim A.C.H."/>
            <person name="Lee J.K.Y."/>
            <person name="Kittelmann S."/>
        </authorList>
    </citation>
    <scope>NUCLEOTIDE SEQUENCE [LARGE SCALE GENOMIC DNA]</scope>
    <source>
        <strain evidence="2 3">WILCCON 0269</strain>
    </source>
</reference>
<dbReference type="RefSeq" id="WP_406794775.1">
    <property type="nucleotide sequence ID" value="NZ_JBJHZX010000077.1"/>
</dbReference>
<dbReference type="EMBL" id="JBJHZX010000077">
    <property type="protein sequence ID" value="MFL0198666.1"/>
    <property type="molecule type" value="Genomic_DNA"/>
</dbReference>
<keyword evidence="1" id="KW-0812">Transmembrane</keyword>
<feature type="transmembrane region" description="Helical" evidence="1">
    <location>
        <begin position="101"/>
        <end position="125"/>
    </location>
</feature>
<feature type="transmembrane region" description="Helical" evidence="1">
    <location>
        <begin position="16"/>
        <end position="35"/>
    </location>
</feature>
<dbReference type="Proteomes" id="UP001623660">
    <property type="component" value="Unassembled WGS sequence"/>
</dbReference>
<proteinExistence type="predicted"/>
<evidence type="ECO:0000313" key="3">
    <source>
        <dbReference type="Proteomes" id="UP001623660"/>
    </source>
</evidence>
<protein>
    <submittedName>
        <fullName evidence="2">ABC transporter permease</fullName>
    </submittedName>
</protein>
<evidence type="ECO:0000313" key="2">
    <source>
        <dbReference type="EMBL" id="MFL0198666.1"/>
    </source>
</evidence>
<keyword evidence="3" id="KW-1185">Reference proteome</keyword>
<feature type="transmembrane region" description="Helical" evidence="1">
    <location>
        <begin position="145"/>
        <end position="162"/>
    </location>
</feature>
<keyword evidence="1" id="KW-0472">Membrane</keyword>
<feature type="transmembrane region" description="Helical" evidence="1">
    <location>
        <begin position="214"/>
        <end position="237"/>
    </location>
</feature>
<keyword evidence="1" id="KW-1133">Transmembrane helix</keyword>
<organism evidence="2 3">
    <name type="scientific">Candidatus Clostridium eludens</name>
    <dbReference type="NCBI Taxonomy" id="3381663"/>
    <lineage>
        <taxon>Bacteria</taxon>
        <taxon>Bacillati</taxon>
        <taxon>Bacillota</taxon>
        <taxon>Clostridia</taxon>
        <taxon>Eubacteriales</taxon>
        <taxon>Clostridiaceae</taxon>
        <taxon>Clostridium</taxon>
    </lineage>
</organism>
<accession>A0ABW8SUP8</accession>
<gene>
    <name evidence="2" type="ORF">ACJDU8_24380</name>
</gene>
<evidence type="ECO:0000256" key="1">
    <source>
        <dbReference type="SAM" id="Phobius"/>
    </source>
</evidence>